<keyword evidence="2" id="KW-0479">Metal-binding</keyword>
<evidence type="ECO:0000259" key="10">
    <source>
        <dbReference type="PROSITE" id="PS50018"/>
    </source>
</evidence>
<dbReference type="AlphaFoldDB" id="A0AAN8KHD4"/>
<dbReference type="PANTHER" id="PTHR10194">
    <property type="entry name" value="RAS GTPASE-ACTIVATING PROTEINS"/>
    <property type="match status" value="1"/>
</dbReference>
<proteinExistence type="predicted"/>
<dbReference type="InterPro" id="IPR035892">
    <property type="entry name" value="C2_domain_sf"/>
</dbReference>
<feature type="region of interest" description="Disordered" evidence="7">
    <location>
        <begin position="233"/>
        <end position="255"/>
    </location>
</feature>
<dbReference type="PANTHER" id="PTHR10194:SF144">
    <property type="entry name" value="RASGAP-ACTIVATING-LIKE PROTEIN 1"/>
    <property type="match status" value="1"/>
</dbReference>
<dbReference type="SMART" id="SM00239">
    <property type="entry name" value="C2"/>
    <property type="match status" value="2"/>
</dbReference>
<feature type="domain" description="C2" evidence="9">
    <location>
        <begin position="1"/>
        <end position="108"/>
    </location>
</feature>
<protein>
    <submittedName>
        <fullName evidence="11">Uncharacterized protein</fullName>
    </submittedName>
</protein>
<dbReference type="InterPro" id="IPR001849">
    <property type="entry name" value="PH_domain"/>
</dbReference>
<dbReference type="SUPFAM" id="SSF48350">
    <property type="entry name" value="GTPase activation domain, GAP"/>
    <property type="match status" value="1"/>
</dbReference>
<dbReference type="GO" id="GO:0008270">
    <property type="term" value="F:zinc ion binding"/>
    <property type="evidence" value="ECO:0007669"/>
    <property type="project" value="UniProtKB-KW"/>
</dbReference>
<evidence type="ECO:0000259" key="9">
    <source>
        <dbReference type="PROSITE" id="PS50004"/>
    </source>
</evidence>
<keyword evidence="3" id="KW-0677">Repeat</keyword>
<dbReference type="SUPFAM" id="SSF50729">
    <property type="entry name" value="PH domain-like"/>
    <property type="match status" value="1"/>
</dbReference>
<dbReference type="InterPro" id="IPR000008">
    <property type="entry name" value="C2_dom"/>
</dbReference>
<name>A0AAN8KHD4_PATCE</name>
<evidence type="ECO:0000256" key="6">
    <source>
        <dbReference type="PROSITE-ProRule" id="PRU00432"/>
    </source>
</evidence>
<dbReference type="InterPro" id="IPR008936">
    <property type="entry name" value="Rho_GTPase_activation_prot"/>
</dbReference>
<dbReference type="Gene3D" id="1.10.506.10">
    <property type="entry name" value="GTPase Activation - p120gap, domain 1"/>
    <property type="match status" value="1"/>
</dbReference>
<evidence type="ECO:0000259" key="8">
    <source>
        <dbReference type="PROSITE" id="PS50003"/>
    </source>
</evidence>
<evidence type="ECO:0000256" key="1">
    <source>
        <dbReference type="ARBA" id="ARBA00022468"/>
    </source>
</evidence>
<keyword evidence="4 6" id="KW-0863">Zinc-finger</keyword>
<dbReference type="InterPro" id="IPR011993">
    <property type="entry name" value="PH-like_dom_sf"/>
</dbReference>
<evidence type="ECO:0000256" key="4">
    <source>
        <dbReference type="ARBA" id="ARBA00022771"/>
    </source>
</evidence>
<dbReference type="SUPFAM" id="SSF49562">
    <property type="entry name" value="C2 domain (Calcium/lipid-binding domain, CaLB)"/>
    <property type="match status" value="2"/>
</dbReference>
<keyword evidence="1" id="KW-0343">GTPase activation</keyword>
<dbReference type="PROSITE" id="PS51113">
    <property type="entry name" value="ZF_BTK"/>
    <property type="match status" value="1"/>
</dbReference>
<evidence type="ECO:0000313" key="12">
    <source>
        <dbReference type="Proteomes" id="UP001347796"/>
    </source>
</evidence>
<dbReference type="InterPro" id="IPR023152">
    <property type="entry name" value="RasGAP_CS"/>
</dbReference>
<dbReference type="InterPro" id="IPR039360">
    <property type="entry name" value="Ras_GTPase"/>
</dbReference>
<accession>A0AAN8KHD4</accession>
<feature type="domain" description="C2" evidence="9">
    <location>
        <begin position="119"/>
        <end position="242"/>
    </location>
</feature>
<dbReference type="PROSITE" id="PS50004">
    <property type="entry name" value="C2"/>
    <property type="match status" value="2"/>
</dbReference>
<feature type="domain" description="PH" evidence="8">
    <location>
        <begin position="587"/>
        <end position="697"/>
    </location>
</feature>
<evidence type="ECO:0000256" key="2">
    <source>
        <dbReference type="ARBA" id="ARBA00022723"/>
    </source>
</evidence>
<dbReference type="Pfam" id="PF00168">
    <property type="entry name" value="C2"/>
    <property type="match status" value="2"/>
</dbReference>
<evidence type="ECO:0000313" key="11">
    <source>
        <dbReference type="EMBL" id="KAK6192279.1"/>
    </source>
</evidence>
<evidence type="ECO:0000256" key="7">
    <source>
        <dbReference type="SAM" id="MobiDB-lite"/>
    </source>
</evidence>
<gene>
    <name evidence="11" type="ORF">SNE40_003776</name>
</gene>
<keyword evidence="12" id="KW-1185">Reference proteome</keyword>
<dbReference type="SMART" id="SM00323">
    <property type="entry name" value="RasGAP"/>
    <property type="match status" value="1"/>
</dbReference>
<dbReference type="GO" id="GO:0005096">
    <property type="term" value="F:GTPase activator activity"/>
    <property type="evidence" value="ECO:0007669"/>
    <property type="project" value="UniProtKB-KW"/>
</dbReference>
<dbReference type="InterPro" id="IPR001936">
    <property type="entry name" value="RasGAP_dom"/>
</dbReference>
<dbReference type="InterPro" id="IPR001562">
    <property type="entry name" value="Znf_Btk_motif"/>
</dbReference>
<reference evidence="11 12" key="1">
    <citation type="submission" date="2024-01" db="EMBL/GenBank/DDBJ databases">
        <title>The genome of the rayed Mediterranean limpet Patella caerulea (Linnaeus, 1758).</title>
        <authorList>
            <person name="Anh-Thu Weber A."/>
            <person name="Halstead-Nussloch G."/>
        </authorList>
    </citation>
    <scope>NUCLEOTIDE SEQUENCE [LARGE SCALE GENOMIC DNA]</scope>
    <source>
        <strain evidence="11">AATW-2023a</strain>
        <tissue evidence="11">Whole specimen</tissue>
    </source>
</reference>
<dbReference type="Pfam" id="PF00616">
    <property type="entry name" value="RasGAP"/>
    <property type="match status" value="1"/>
</dbReference>
<keyword evidence="5" id="KW-0862">Zinc</keyword>
<dbReference type="Pfam" id="PF00169">
    <property type="entry name" value="PH"/>
    <property type="match status" value="1"/>
</dbReference>
<dbReference type="Proteomes" id="UP001347796">
    <property type="component" value="Unassembled WGS sequence"/>
</dbReference>
<dbReference type="EMBL" id="JAZGQO010000002">
    <property type="protein sequence ID" value="KAK6192279.1"/>
    <property type="molecule type" value="Genomic_DNA"/>
</dbReference>
<sequence length="818" mass="94410">MASKHTTLYLRIAEAKNLLPKDLNGKSDPYCVIKVDNEIISRTATVYKNLEPLWGEEFTLHMPFGFQDLSVNIYDEDRVSGDDIIGTVSITREVIQRLSDPRGLENWFPLQKPDKDWEIQGEILLEYGIRPSTSEPGLYQFYITVIEGRDLAPKDKTGYSDPYVTVACLGDLKTTSRQKKTRFPEWNEIFEFDLPSIYDGEMVVITVYDKDRLGADDFMGQIHLPLSQIPHNSTKKWHPVAHKTENKNTTSERRGSKVDRGKIRLKIFLLEEIVLPVTCYQPIIDYLLQAAKPYKHKKIGVPFWMLLNDVRRLDLSETGAALVRFYLSQDSDISFLDCITKQDIDETDDPNTLFRGNSLATKAMDQYMKIIGMPYLHETLNSCIEKVYSDKKTVELDPHRVNSVRRIALYNSLRHSLHKESESDFIQSSQDILLSYMIEIMEAIYTSVDDCPLKMRLVFRNLTQRVKEKWPETEHKDSPYQAVIGFIFLRFFAPAILSPKLFGLQDHHPNRKTSRTLTLLAKLTQLIGNLTSFQVKEEWFQPLVPIMKSHVPRIKHYIDSLVSVVTPDKYTEGVSTGRSLTEKENSIILRQGVLHKCRYHPKRLLRSFVFKKRSFWLTRNSLHYSKISTDDSVRRSKYLDVTMICAVEKLDYGALGKSNIGQIILKTPEGDQDILYFQAKDVNELTSWISTLRKTCHYNKYLVPYYHPGVYKNDKWSCCHKTKSTAPGCNQTYHGVIIGDWQDSLDTAREAQIILSQFSQSLDKLREKEKYLETHTSSNGKTGSVSPQSQLEVLRNVITIVNTIQKDHDHYQQGEETL</sequence>
<feature type="domain" description="Ras-GAP" evidence="10">
    <location>
        <begin position="314"/>
        <end position="529"/>
    </location>
</feature>
<dbReference type="Pfam" id="PF00779">
    <property type="entry name" value="BTK"/>
    <property type="match status" value="1"/>
</dbReference>
<dbReference type="Gene3D" id="2.30.29.30">
    <property type="entry name" value="Pleckstrin-homology domain (PH domain)/Phosphotyrosine-binding domain (PTB)"/>
    <property type="match status" value="1"/>
</dbReference>
<dbReference type="PROSITE" id="PS00509">
    <property type="entry name" value="RAS_GTPASE_ACTIV_1"/>
    <property type="match status" value="1"/>
</dbReference>
<evidence type="ECO:0000256" key="5">
    <source>
        <dbReference type="ARBA" id="ARBA00022833"/>
    </source>
</evidence>
<dbReference type="SMART" id="SM00107">
    <property type="entry name" value="BTK"/>
    <property type="match status" value="1"/>
</dbReference>
<organism evidence="11 12">
    <name type="scientific">Patella caerulea</name>
    <name type="common">Rayed Mediterranean limpet</name>
    <dbReference type="NCBI Taxonomy" id="87958"/>
    <lineage>
        <taxon>Eukaryota</taxon>
        <taxon>Metazoa</taxon>
        <taxon>Spiralia</taxon>
        <taxon>Lophotrochozoa</taxon>
        <taxon>Mollusca</taxon>
        <taxon>Gastropoda</taxon>
        <taxon>Patellogastropoda</taxon>
        <taxon>Patelloidea</taxon>
        <taxon>Patellidae</taxon>
        <taxon>Patella</taxon>
    </lineage>
</organism>
<dbReference type="Gene3D" id="2.60.40.150">
    <property type="entry name" value="C2 domain"/>
    <property type="match status" value="2"/>
</dbReference>
<feature type="compositionally biased region" description="Basic and acidic residues" evidence="7">
    <location>
        <begin position="242"/>
        <end position="255"/>
    </location>
</feature>
<comment type="caution">
    <text evidence="11">The sequence shown here is derived from an EMBL/GenBank/DDBJ whole genome shotgun (WGS) entry which is preliminary data.</text>
</comment>
<dbReference type="SMART" id="SM00233">
    <property type="entry name" value="PH"/>
    <property type="match status" value="1"/>
</dbReference>
<dbReference type="PROSITE" id="PS50018">
    <property type="entry name" value="RAS_GTPASE_ACTIV_2"/>
    <property type="match status" value="1"/>
</dbReference>
<dbReference type="GO" id="GO:0035556">
    <property type="term" value="P:intracellular signal transduction"/>
    <property type="evidence" value="ECO:0007669"/>
    <property type="project" value="InterPro"/>
</dbReference>
<dbReference type="PROSITE" id="PS50003">
    <property type="entry name" value="PH_DOMAIN"/>
    <property type="match status" value="1"/>
</dbReference>
<evidence type="ECO:0000256" key="3">
    <source>
        <dbReference type="ARBA" id="ARBA00022737"/>
    </source>
</evidence>